<dbReference type="OrthoDB" id="5622027at2"/>
<dbReference type="Proteomes" id="UP000019460">
    <property type="component" value="Unassembled WGS sequence"/>
</dbReference>
<organism evidence="1 2">
    <name type="scientific">Imhoffiella purpurea</name>
    <dbReference type="NCBI Taxonomy" id="1249627"/>
    <lineage>
        <taxon>Bacteria</taxon>
        <taxon>Pseudomonadati</taxon>
        <taxon>Pseudomonadota</taxon>
        <taxon>Gammaproteobacteria</taxon>
        <taxon>Chromatiales</taxon>
        <taxon>Chromatiaceae</taxon>
        <taxon>Imhoffiella</taxon>
    </lineage>
</organism>
<dbReference type="STRING" id="1249627.D779_1175"/>
<gene>
    <name evidence="1" type="ORF">D779_1175</name>
</gene>
<dbReference type="RefSeq" id="WP_052347949.1">
    <property type="nucleotide sequence ID" value="NZ_AONC01000023.1"/>
</dbReference>
<evidence type="ECO:0000313" key="1">
    <source>
        <dbReference type="EMBL" id="EXJ15668.1"/>
    </source>
</evidence>
<comment type="caution">
    <text evidence="1">The sequence shown here is derived from an EMBL/GenBank/DDBJ whole genome shotgun (WGS) entry which is preliminary data.</text>
</comment>
<dbReference type="AlphaFoldDB" id="W9V7V9"/>
<protein>
    <submittedName>
        <fullName evidence="1">Uncharacterized protein</fullName>
    </submittedName>
</protein>
<dbReference type="EMBL" id="AONC01000023">
    <property type="protein sequence ID" value="EXJ15668.1"/>
    <property type="molecule type" value="Genomic_DNA"/>
</dbReference>
<dbReference type="Pfam" id="PF06578">
    <property type="entry name" value="YscK"/>
    <property type="match status" value="1"/>
</dbReference>
<evidence type="ECO:0000313" key="2">
    <source>
        <dbReference type="Proteomes" id="UP000019460"/>
    </source>
</evidence>
<sequence length="221" mass="24991">MADADLGLARPLWREQALILNFQPARYLHASWLGLLPEGELIGRLREAPRAHPLVSRHLLQAFGLEGRWVEDFSHPWARLALLDGPWLERLLRRLGLALRAGALRQDLGGERMRRLKGTLSQEDWVFLTRETPLLGRIPEFASEPRETDPATRFALIGARYCALHGLGAMETPLVRRLAMKLPRDWAAALDVPRPARPSSLPPLLSKLLRELPAPWIPLFA</sequence>
<accession>W9V7V9</accession>
<proteinExistence type="predicted"/>
<keyword evidence="2" id="KW-1185">Reference proteome</keyword>
<dbReference type="eggNOG" id="ENOG5033CZX">
    <property type="taxonomic scope" value="Bacteria"/>
</dbReference>
<dbReference type="InterPro" id="IPR009510">
    <property type="entry name" value="T3SS_K"/>
</dbReference>
<name>W9V7V9_9GAMM</name>
<reference evidence="1 2" key="1">
    <citation type="submission" date="2012-11" db="EMBL/GenBank/DDBJ databases">
        <title>Genome assembly of Thiorhodococcus sp. AK35.</title>
        <authorList>
            <person name="Nupur N."/>
            <person name="Khatri I."/>
            <person name="Subramanian S."/>
            <person name="Pinnaka A."/>
        </authorList>
    </citation>
    <scope>NUCLEOTIDE SEQUENCE [LARGE SCALE GENOMIC DNA]</scope>
    <source>
        <strain evidence="1 2">AK35</strain>
    </source>
</reference>